<keyword evidence="5" id="KW-1185">Reference proteome</keyword>
<dbReference type="PROSITE" id="PS50887">
    <property type="entry name" value="GGDEF"/>
    <property type="match status" value="1"/>
</dbReference>
<dbReference type="InterPro" id="IPR035965">
    <property type="entry name" value="PAS-like_dom_sf"/>
</dbReference>
<dbReference type="Proteomes" id="UP000306324">
    <property type="component" value="Unassembled WGS sequence"/>
</dbReference>
<comment type="caution">
    <text evidence="4">The sequence shown here is derived from an EMBL/GenBank/DDBJ whole genome shotgun (WGS) entry which is preliminary data.</text>
</comment>
<dbReference type="InterPro" id="IPR000014">
    <property type="entry name" value="PAS"/>
</dbReference>
<feature type="domain" description="EAL" evidence="2">
    <location>
        <begin position="693"/>
        <end position="944"/>
    </location>
</feature>
<evidence type="ECO:0000259" key="2">
    <source>
        <dbReference type="PROSITE" id="PS50883"/>
    </source>
</evidence>
<dbReference type="Gene3D" id="3.30.70.270">
    <property type="match status" value="1"/>
</dbReference>
<dbReference type="SMART" id="SM00091">
    <property type="entry name" value="PAS"/>
    <property type="match status" value="4"/>
</dbReference>
<dbReference type="CDD" id="cd01948">
    <property type="entry name" value="EAL"/>
    <property type="match status" value="1"/>
</dbReference>
<feature type="domain" description="PAC" evidence="1">
    <location>
        <begin position="215"/>
        <end position="264"/>
    </location>
</feature>
<gene>
    <name evidence="4" type="ORF">ACCUM_4338</name>
</gene>
<dbReference type="InterPro" id="IPR043128">
    <property type="entry name" value="Rev_trsase/Diguanyl_cyclase"/>
</dbReference>
<accession>A0A5S4EM11</accession>
<dbReference type="Gene3D" id="3.20.20.450">
    <property type="entry name" value="EAL domain"/>
    <property type="match status" value="1"/>
</dbReference>
<dbReference type="PROSITE" id="PS50113">
    <property type="entry name" value="PAC"/>
    <property type="match status" value="1"/>
</dbReference>
<evidence type="ECO:0000313" key="4">
    <source>
        <dbReference type="EMBL" id="TMQ76417.1"/>
    </source>
</evidence>
<dbReference type="RefSeq" id="WP_138678266.1">
    <property type="nucleotide sequence ID" value="NZ_SWAD01000051.1"/>
</dbReference>
<dbReference type="SUPFAM" id="SSF55785">
    <property type="entry name" value="PYP-like sensor domain (PAS domain)"/>
    <property type="match status" value="4"/>
</dbReference>
<dbReference type="PANTHER" id="PTHR44757:SF2">
    <property type="entry name" value="BIOFILM ARCHITECTURE MAINTENANCE PROTEIN MBAA"/>
    <property type="match status" value="1"/>
</dbReference>
<dbReference type="InterPro" id="IPR000160">
    <property type="entry name" value="GGDEF_dom"/>
</dbReference>
<dbReference type="AlphaFoldDB" id="A0A5S4EM11"/>
<dbReference type="Pfam" id="PF00990">
    <property type="entry name" value="GGDEF"/>
    <property type="match status" value="1"/>
</dbReference>
<dbReference type="SMART" id="SM00052">
    <property type="entry name" value="EAL"/>
    <property type="match status" value="1"/>
</dbReference>
<dbReference type="Pfam" id="PF12860">
    <property type="entry name" value="PAS_7"/>
    <property type="match status" value="4"/>
</dbReference>
<dbReference type="Gene3D" id="3.30.450.20">
    <property type="entry name" value="PAS domain"/>
    <property type="match status" value="4"/>
</dbReference>
<dbReference type="InterPro" id="IPR029787">
    <property type="entry name" value="Nucleotide_cyclase"/>
</dbReference>
<dbReference type="CDD" id="cd01949">
    <property type="entry name" value="GGDEF"/>
    <property type="match status" value="1"/>
</dbReference>
<evidence type="ECO:0000259" key="3">
    <source>
        <dbReference type="PROSITE" id="PS50887"/>
    </source>
</evidence>
<dbReference type="GO" id="GO:0003824">
    <property type="term" value="F:catalytic activity"/>
    <property type="evidence" value="ECO:0007669"/>
    <property type="project" value="UniProtKB-ARBA"/>
</dbReference>
<dbReference type="InterPro" id="IPR001633">
    <property type="entry name" value="EAL_dom"/>
</dbReference>
<protein>
    <submittedName>
        <fullName evidence="4">Diguanylate cyclase/phosphodiesterase (GGDEF &amp; EAL domains) with PAS/PAC sensor(S)</fullName>
    </submittedName>
</protein>
<proteinExistence type="predicted"/>
<organism evidence="4 5">
    <name type="scientific">Candidatus Accumulibacter phosphatis</name>
    <dbReference type="NCBI Taxonomy" id="327160"/>
    <lineage>
        <taxon>Bacteria</taxon>
        <taxon>Pseudomonadati</taxon>
        <taxon>Pseudomonadota</taxon>
        <taxon>Betaproteobacteria</taxon>
        <taxon>Candidatus Accumulibacter</taxon>
    </lineage>
</organism>
<dbReference type="Pfam" id="PF00563">
    <property type="entry name" value="EAL"/>
    <property type="match status" value="1"/>
</dbReference>
<dbReference type="InterPro" id="IPR052155">
    <property type="entry name" value="Biofilm_reg_signaling"/>
</dbReference>
<dbReference type="NCBIfam" id="TIGR00254">
    <property type="entry name" value="GGDEF"/>
    <property type="match status" value="1"/>
</dbReference>
<dbReference type="SUPFAM" id="SSF55073">
    <property type="entry name" value="Nucleotide cyclase"/>
    <property type="match status" value="1"/>
</dbReference>
<reference evidence="4 5" key="1">
    <citation type="submission" date="2019-04" db="EMBL/GenBank/DDBJ databases">
        <title>A novel phosphate-accumulating bacterium identified in bioreactor for phosphate removal from wastewater.</title>
        <authorList>
            <person name="Kotlyarov R.Y."/>
            <person name="Beletsky A.V."/>
            <person name="Kallistova A.Y."/>
            <person name="Dorofeev A.G."/>
            <person name="Nikolaev Y.Y."/>
            <person name="Pimenov N.V."/>
            <person name="Ravin N.V."/>
            <person name="Mardanov A.V."/>
        </authorList>
    </citation>
    <scope>NUCLEOTIDE SEQUENCE [LARGE SCALE GENOMIC DNA]</scope>
    <source>
        <strain evidence="4 5">Bin19</strain>
    </source>
</reference>
<dbReference type="PROSITE" id="PS50883">
    <property type="entry name" value="EAL"/>
    <property type="match status" value="1"/>
</dbReference>
<evidence type="ECO:0000313" key="5">
    <source>
        <dbReference type="Proteomes" id="UP000306324"/>
    </source>
</evidence>
<dbReference type="FunFam" id="3.30.70.270:FF:000001">
    <property type="entry name" value="Diguanylate cyclase domain protein"/>
    <property type="match status" value="1"/>
</dbReference>
<dbReference type="OrthoDB" id="9813903at2"/>
<name>A0A5S4EM11_9PROT</name>
<evidence type="ECO:0000259" key="1">
    <source>
        <dbReference type="PROSITE" id="PS50113"/>
    </source>
</evidence>
<dbReference type="SUPFAM" id="SSF141868">
    <property type="entry name" value="EAL domain-like"/>
    <property type="match status" value="1"/>
</dbReference>
<sequence>MIADSRASILRTMIDNIPAAVSLFDAEMRLVACNRQLIDLLEFPEAMFVGQMPTLEELARFNALRGEYGPCDVDEMVAAFMARARQRLPHHFKRTRPNGTVLDIRGAPLPDGGFVTFYSDITELTASQQDLERHVEYLRSVVRHLPQGVSVFDEHLRLKYWNQMLLDVLELPAEAVHQDVSFDDLTIFPARRGEYGPGAPEDHVAARRKLALQFQAHRFERTRPGGRTHLVEGRPMRHGENVIGFVTTYTDITDRKQSELALERQNAMLQALVANMPGGVTVFDENLKLALFNAEAKRLLEFPNEYAALQPSFADVIRYNAERGEYGDVDVEKTVAEMVERAHHPVAHHFERTRPDGTTIEVSGAPLPGGGFVTIYLDITQRKLTENELRRRNQVFQTLLDNIPGGVTLFDKEMRLVASNAEYARLLDFPPELFEGEPTLERFFRYNAERGEYGKIDDIDASVAALLARAATQQPHVFERTRPNGTVLEIRGLPLPDGGFVTIYTDITEKHGAAEAIERLAHRDTLTGLANRYNLEARLDHALAEALRHKTQVAVMFLDMDRFKAINDTQGHSVGDGFLIEVAARLTSSVRNCDIVARFGGDEFVVVLTDIADSRHIETVARKIVDAMAAPFNVVGVRIQSSVSVGIVVFPDDARDRHLLLRNADIAMYHAKRSGRGQYQRFDACLSELVLNRTRMEVDLRNALEAGEFILHYQPQIANDGECVVGFEALVRWKKDGGLVPPDQFIPIAEETGLIEALGAWVLEEACNAAVRWQARRGGATRVAVNLSRRQLKDPCIVGLVRKVLGRTGLAPALLELEVTETAAMDNPQIAIENLRALKSLGIGLAIDDFGTGYSSLAYLKLLPIDRLKLDRTFVKDIEDDTNDAVICTATIGLAHNLGLKVVAEGVETAAQLAFLRSLDCDELQGYYFSPPLPESEAREYGMG</sequence>
<feature type="domain" description="GGDEF" evidence="3">
    <location>
        <begin position="551"/>
        <end position="684"/>
    </location>
</feature>
<dbReference type="InterPro" id="IPR035919">
    <property type="entry name" value="EAL_sf"/>
</dbReference>
<dbReference type="EMBL" id="SWAD01000051">
    <property type="protein sequence ID" value="TMQ76417.1"/>
    <property type="molecule type" value="Genomic_DNA"/>
</dbReference>
<dbReference type="SMART" id="SM00267">
    <property type="entry name" value="GGDEF"/>
    <property type="match status" value="1"/>
</dbReference>
<dbReference type="InterPro" id="IPR000700">
    <property type="entry name" value="PAS-assoc_C"/>
</dbReference>
<dbReference type="PANTHER" id="PTHR44757">
    <property type="entry name" value="DIGUANYLATE CYCLASE DGCP"/>
    <property type="match status" value="1"/>
</dbReference>